<evidence type="ECO:0000256" key="5">
    <source>
        <dbReference type="SAM" id="Phobius"/>
    </source>
</evidence>
<dbReference type="PROSITE" id="PS50111">
    <property type="entry name" value="CHEMOTAXIS_TRANSDUC_2"/>
    <property type="match status" value="1"/>
</dbReference>
<keyword evidence="5" id="KW-0472">Membrane</keyword>
<dbReference type="Pfam" id="PF00015">
    <property type="entry name" value="MCPsignal"/>
    <property type="match status" value="1"/>
</dbReference>
<dbReference type="GeneID" id="94234670"/>
<dbReference type="GO" id="GO:0004888">
    <property type="term" value="F:transmembrane signaling receptor activity"/>
    <property type="evidence" value="ECO:0007669"/>
    <property type="project" value="InterPro"/>
</dbReference>
<keyword evidence="2 4" id="KW-0807">Transducer</keyword>
<comment type="subcellular location">
    <subcellularLocation>
        <location evidence="1">Membrane</location>
    </subcellularLocation>
</comment>
<dbReference type="EMBL" id="FLQP01000033">
    <property type="protein sequence ID" value="SBS65055.1"/>
    <property type="molecule type" value="Genomic_DNA"/>
</dbReference>
<dbReference type="FunFam" id="1.10.287.950:FF:000001">
    <property type="entry name" value="Methyl-accepting chemotaxis sensory transducer"/>
    <property type="match status" value="1"/>
</dbReference>
<evidence type="ECO:0000259" key="6">
    <source>
        <dbReference type="PROSITE" id="PS50111"/>
    </source>
</evidence>
<dbReference type="PROSITE" id="PS50885">
    <property type="entry name" value="HAMP"/>
    <property type="match status" value="1"/>
</dbReference>
<dbReference type="PANTHER" id="PTHR32089">
    <property type="entry name" value="METHYL-ACCEPTING CHEMOTAXIS PROTEIN MCPB"/>
    <property type="match status" value="1"/>
</dbReference>
<proteinExistence type="inferred from homology"/>
<evidence type="ECO:0000256" key="4">
    <source>
        <dbReference type="PROSITE-ProRule" id="PRU00284"/>
    </source>
</evidence>
<dbReference type="Gene3D" id="1.10.287.950">
    <property type="entry name" value="Methyl-accepting chemotaxis protein"/>
    <property type="match status" value="1"/>
</dbReference>
<dbReference type="RefSeq" id="WP_065679387.1">
    <property type="nucleotide sequence ID" value="NZ_AP025461.1"/>
</dbReference>
<dbReference type="GO" id="GO:0007165">
    <property type="term" value="P:signal transduction"/>
    <property type="evidence" value="ECO:0007669"/>
    <property type="project" value="UniProtKB-KW"/>
</dbReference>
<dbReference type="AlphaFoldDB" id="A0A1C3IUF6"/>
<dbReference type="InterPro" id="IPR003660">
    <property type="entry name" value="HAMP_dom"/>
</dbReference>
<feature type="transmembrane region" description="Helical" evidence="5">
    <location>
        <begin position="12"/>
        <end position="33"/>
    </location>
</feature>
<comment type="similarity">
    <text evidence="3">Belongs to the methyl-accepting chemotaxis (MCP) protein family.</text>
</comment>
<dbReference type="Proteomes" id="UP000092876">
    <property type="component" value="Unassembled WGS sequence"/>
</dbReference>
<evidence type="ECO:0000313" key="8">
    <source>
        <dbReference type="EMBL" id="SBS65055.1"/>
    </source>
</evidence>
<evidence type="ECO:0000313" key="9">
    <source>
        <dbReference type="Proteomes" id="UP000092876"/>
    </source>
</evidence>
<organism evidence="8 9">
    <name type="scientific">Vibrio atlanticus</name>
    <dbReference type="NCBI Taxonomy" id="693153"/>
    <lineage>
        <taxon>Bacteria</taxon>
        <taxon>Pseudomonadati</taxon>
        <taxon>Pseudomonadota</taxon>
        <taxon>Gammaproteobacteria</taxon>
        <taxon>Vibrionales</taxon>
        <taxon>Vibrionaceae</taxon>
        <taxon>Vibrio</taxon>
    </lineage>
</organism>
<name>A0A1C3IUF6_9VIBR</name>
<feature type="domain" description="HAMP" evidence="7">
    <location>
        <begin position="341"/>
        <end position="393"/>
    </location>
</feature>
<protein>
    <submittedName>
        <fullName evidence="8">Methyl-accepting chemotaxis protein CtpH</fullName>
    </submittedName>
</protein>
<evidence type="ECO:0000256" key="1">
    <source>
        <dbReference type="ARBA" id="ARBA00004370"/>
    </source>
</evidence>
<reference evidence="9" key="1">
    <citation type="submission" date="2016-06" db="EMBL/GenBank/DDBJ databases">
        <authorList>
            <person name="Rodrigo-Torres Lidia"/>
            <person name="Arahal R.David."/>
        </authorList>
    </citation>
    <scope>NUCLEOTIDE SEQUENCE [LARGE SCALE GENOMIC DNA]</scope>
    <source>
        <strain evidence="9">CECT 7223</strain>
    </source>
</reference>
<evidence type="ECO:0000256" key="3">
    <source>
        <dbReference type="ARBA" id="ARBA00029447"/>
    </source>
</evidence>
<gene>
    <name evidence="8" type="primary">ctpH_1</name>
    <name evidence="8" type="ORF">VAT7223_02490</name>
</gene>
<dbReference type="PRINTS" id="PR00260">
    <property type="entry name" value="CHEMTRNSDUCR"/>
</dbReference>
<feature type="domain" description="Methyl-accepting transducer" evidence="6">
    <location>
        <begin position="398"/>
        <end position="634"/>
    </location>
</feature>
<dbReference type="InterPro" id="IPR004090">
    <property type="entry name" value="Chemotax_Me-accpt_rcpt"/>
</dbReference>
<dbReference type="InterPro" id="IPR004089">
    <property type="entry name" value="MCPsignal_dom"/>
</dbReference>
<dbReference type="SMART" id="SM00283">
    <property type="entry name" value="MA"/>
    <property type="match status" value="1"/>
</dbReference>
<keyword evidence="5" id="KW-1133">Transmembrane helix</keyword>
<evidence type="ECO:0000256" key="2">
    <source>
        <dbReference type="ARBA" id="ARBA00023224"/>
    </source>
</evidence>
<dbReference type="SUPFAM" id="SSF58104">
    <property type="entry name" value="Methyl-accepting chemotaxis protein (MCP) signaling domain"/>
    <property type="match status" value="1"/>
</dbReference>
<dbReference type="GO" id="GO:0016020">
    <property type="term" value="C:membrane"/>
    <property type="evidence" value="ECO:0007669"/>
    <property type="project" value="UniProtKB-SubCell"/>
</dbReference>
<accession>A0A1C3IUF6</accession>
<keyword evidence="5" id="KW-0812">Transmembrane</keyword>
<dbReference type="PANTHER" id="PTHR32089:SF70">
    <property type="entry name" value="ENERGY TAXIS MODULATING METHYL ACCEPTING SENSORY TRANSDUCER"/>
    <property type="match status" value="1"/>
</dbReference>
<evidence type="ECO:0000259" key="7">
    <source>
        <dbReference type="PROSITE" id="PS50885"/>
    </source>
</evidence>
<dbReference type="GO" id="GO:0006935">
    <property type="term" value="P:chemotaxis"/>
    <property type="evidence" value="ECO:0007669"/>
    <property type="project" value="InterPro"/>
</dbReference>
<sequence length="678" mass="74285">MSQSKTKRFSSIASRVYFGFFTLIVIMLGSAWLSISSNKNITSHIETITQQATPLMLQSSTLTIRFLDINRSSIPYLSADYVDELEPLKQVVVNNIEHYQQQLNWFEGKSTAGSSLESILQNIDETGVATIDKIDQTLNLYVSYLDTKDLGSMEQAQFQSVVGQLNNTLVNQLASASSDATQKAVEALLVQLSLIAAEANEAFSLQTSSEVRGVERRLQSRHERFKEAVANLEAQDPALVRRSKQSLSLLASHAFSAQGSVSTHMETVKLHESIAEQRAEIEQAIDVQLGYFDELSTYAEHTATNLYQESMESSNQALLMQVIISTASVLIALLIGVNIAKGIRKPSKLVQGALDQVANKDLSSQVQYQANNEFGLVSDKVNLVISHLTHVIENMRQSSLHLKEASLENQSTSGSLREAMLDQTNQTVMVATAMEQIECSVTEITQAANQTLTLVTSAVTSSSAGQQTMGKNVDLMGVLESKLAESTSTIDKLEKESASIGSILDVISGISEQTNLLALNAAIEAARAGEQGRGFSVVADEVRVLAAKTNASTQEIHHKIERLQNSSKLAVEQINQCVADMAQCVEQTGEVNQSISTVYGLLNEVEQRSHQIATATTEHQVVASQVTQSISQIHELAEENSQRSQILFSHGQQLEIMSQQQFSLTQEFKLPKRSENRD</sequence>